<sequence>MVVCFADKHVVTVGLKEKESGGYTELQIGGDLSGPRRSSGSTRRNEEALITLHVAGNPSKCLSLPNAIILTPFHPRPIMSLSIDDLVSSLSSSHIGQEAMDIAALQAQLAQTLAQAIQQSASGQYTQRANRAQTCNTPIAQTPSSSMSFADAQRFYETVPRRGSQHDDYPYPATEQMEEDERMVEDLLMPQSSSATNGASSFEQHAYQNHSPSYTYTSPFTNDPYPNSSFATTDPFYQQAAKSHSMNTSPSSIFSQAGRPSHHSPFLAAQKQK</sequence>
<protein>
    <submittedName>
        <fullName evidence="1">Uncharacterized protein</fullName>
    </submittedName>
</protein>
<proteinExistence type="predicted"/>
<gene>
    <name evidence="1" type="ORF">CCMSSC00406_0005398</name>
</gene>
<comment type="caution">
    <text evidence="1">The sequence shown here is derived from an EMBL/GenBank/DDBJ whole genome shotgun (WGS) entry which is preliminary data.</text>
</comment>
<dbReference type="Proteomes" id="UP000824881">
    <property type="component" value="Unassembled WGS sequence"/>
</dbReference>
<dbReference type="EMBL" id="WQMT02000009">
    <property type="protein sequence ID" value="KAG9219504.1"/>
    <property type="molecule type" value="Genomic_DNA"/>
</dbReference>
<accession>A0ACB7IPU4</accession>
<keyword evidence="2" id="KW-1185">Reference proteome</keyword>
<evidence type="ECO:0000313" key="1">
    <source>
        <dbReference type="EMBL" id="KAG9219504.1"/>
    </source>
</evidence>
<evidence type="ECO:0000313" key="2">
    <source>
        <dbReference type="Proteomes" id="UP000824881"/>
    </source>
</evidence>
<reference evidence="1 2" key="1">
    <citation type="journal article" date="2021" name="Appl. Environ. Microbiol.">
        <title>Genetic linkage and physical mapping for an oyster mushroom Pleurotus cornucopiae and QTL analysis for the trait cap color.</title>
        <authorList>
            <person name="Zhang Y."/>
            <person name="Gao W."/>
            <person name="Sonnenberg A."/>
            <person name="Chen Q."/>
            <person name="Zhang J."/>
            <person name="Huang C."/>
        </authorList>
    </citation>
    <scope>NUCLEOTIDE SEQUENCE [LARGE SCALE GENOMIC DNA]</scope>
    <source>
        <strain evidence="1">CCMSSC00406</strain>
    </source>
</reference>
<organism evidence="1 2">
    <name type="scientific">Pleurotus cornucopiae</name>
    <name type="common">Cornucopia mushroom</name>
    <dbReference type="NCBI Taxonomy" id="5321"/>
    <lineage>
        <taxon>Eukaryota</taxon>
        <taxon>Fungi</taxon>
        <taxon>Dikarya</taxon>
        <taxon>Basidiomycota</taxon>
        <taxon>Agaricomycotina</taxon>
        <taxon>Agaricomycetes</taxon>
        <taxon>Agaricomycetidae</taxon>
        <taxon>Agaricales</taxon>
        <taxon>Pleurotineae</taxon>
        <taxon>Pleurotaceae</taxon>
        <taxon>Pleurotus</taxon>
    </lineage>
</organism>
<name>A0ACB7IPU4_PLECO</name>